<sequence>MTAFMEARLRQSCMYTRIYSMLCLLHKGVSTLRCLLSRLLIIDQLPGMFSFESMSLIQTTSLLTRICYSIYTPFQACTKIDLAESQGLPYLMIKCDAVGDDVLSEK</sequence>
<dbReference type="AlphaFoldDB" id="A0A8T0GUR3"/>
<keyword evidence="2" id="KW-1185">Reference proteome</keyword>
<evidence type="ECO:0000313" key="2">
    <source>
        <dbReference type="Proteomes" id="UP000822688"/>
    </source>
</evidence>
<dbReference type="Proteomes" id="UP000822688">
    <property type="component" value="Chromosome 8"/>
</dbReference>
<gene>
    <name evidence="1" type="ORF">KC19_8G030400</name>
</gene>
<organism evidence="1 2">
    <name type="scientific">Ceratodon purpureus</name>
    <name type="common">Fire moss</name>
    <name type="synonym">Dicranum purpureum</name>
    <dbReference type="NCBI Taxonomy" id="3225"/>
    <lineage>
        <taxon>Eukaryota</taxon>
        <taxon>Viridiplantae</taxon>
        <taxon>Streptophyta</taxon>
        <taxon>Embryophyta</taxon>
        <taxon>Bryophyta</taxon>
        <taxon>Bryophytina</taxon>
        <taxon>Bryopsida</taxon>
        <taxon>Dicranidae</taxon>
        <taxon>Pseudoditrichales</taxon>
        <taxon>Ditrichaceae</taxon>
        <taxon>Ceratodon</taxon>
    </lineage>
</organism>
<proteinExistence type="predicted"/>
<accession>A0A8T0GUR3</accession>
<protein>
    <submittedName>
        <fullName evidence="1">Uncharacterized protein</fullName>
    </submittedName>
</protein>
<comment type="caution">
    <text evidence="1">The sequence shown here is derived from an EMBL/GenBank/DDBJ whole genome shotgun (WGS) entry which is preliminary data.</text>
</comment>
<name>A0A8T0GUR3_CERPU</name>
<reference evidence="1" key="1">
    <citation type="submission" date="2020-06" db="EMBL/GenBank/DDBJ databases">
        <title>WGS assembly of Ceratodon purpureus strain R40.</title>
        <authorList>
            <person name="Carey S.B."/>
            <person name="Jenkins J."/>
            <person name="Shu S."/>
            <person name="Lovell J.T."/>
            <person name="Sreedasyam A."/>
            <person name="Maumus F."/>
            <person name="Tiley G.P."/>
            <person name="Fernandez-Pozo N."/>
            <person name="Barry K."/>
            <person name="Chen C."/>
            <person name="Wang M."/>
            <person name="Lipzen A."/>
            <person name="Daum C."/>
            <person name="Saski C.A."/>
            <person name="Payton A.C."/>
            <person name="Mcbreen J.C."/>
            <person name="Conrad R.E."/>
            <person name="Kollar L.M."/>
            <person name="Olsson S."/>
            <person name="Huttunen S."/>
            <person name="Landis J.B."/>
            <person name="Wickett N.J."/>
            <person name="Johnson M.G."/>
            <person name="Rensing S.A."/>
            <person name="Grimwood J."/>
            <person name="Schmutz J."/>
            <person name="Mcdaniel S.F."/>
        </authorList>
    </citation>
    <scope>NUCLEOTIDE SEQUENCE</scope>
    <source>
        <strain evidence="1">R40</strain>
    </source>
</reference>
<evidence type="ECO:0000313" key="1">
    <source>
        <dbReference type="EMBL" id="KAG0563426.1"/>
    </source>
</evidence>
<dbReference type="EMBL" id="CM026429">
    <property type="protein sequence ID" value="KAG0563426.1"/>
    <property type="molecule type" value="Genomic_DNA"/>
</dbReference>